<feature type="domain" description="Alcohol dehydrogenase-like N-terminal" evidence="7">
    <location>
        <begin position="48"/>
        <end position="169"/>
    </location>
</feature>
<evidence type="ECO:0000313" key="8">
    <source>
        <dbReference type="EMBL" id="MBB6671589.1"/>
    </source>
</evidence>
<gene>
    <name evidence="8" type="ORF">H7C19_12940</name>
</gene>
<evidence type="ECO:0000259" key="7">
    <source>
        <dbReference type="Pfam" id="PF08240"/>
    </source>
</evidence>
<dbReference type="InterPro" id="IPR036291">
    <property type="entry name" value="NAD(P)-bd_dom_sf"/>
</dbReference>
<dbReference type="Pfam" id="PF08240">
    <property type="entry name" value="ADH_N"/>
    <property type="match status" value="1"/>
</dbReference>
<evidence type="ECO:0000259" key="6">
    <source>
        <dbReference type="Pfam" id="PF00107"/>
    </source>
</evidence>
<dbReference type="InterPro" id="IPR013154">
    <property type="entry name" value="ADH-like_N"/>
</dbReference>
<evidence type="ECO:0000256" key="2">
    <source>
        <dbReference type="ARBA" id="ARBA00008072"/>
    </source>
</evidence>
<dbReference type="PANTHER" id="PTHR43350:SF19">
    <property type="entry name" value="D-GULOSIDE 3-DEHYDROGENASE"/>
    <property type="match status" value="1"/>
</dbReference>
<dbReference type="Pfam" id="PF00107">
    <property type="entry name" value="ADH_zinc_N"/>
    <property type="match status" value="1"/>
</dbReference>
<comment type="similarity">
    <text evidence="2">Belongs to the zinc-containing alcohol dehydrogenase family.</text>
</comment>
<dbReference type="AlphaFoldDB" id="A0A7X0VGF2"/>
<proteinExistence type="inferred from homology"/>
<dbReference type="PANTHER" id="PTHR43350">
    <property type="entry name" value="NAD-DEPENDENT ALCOHOL DEHYDROGENASE"/>
    <property type="match status" value="1"/>
</dbReference>
<dbReference type="InterPro" id="IPR011032">
    <property type="entry name" value="GroES-like_sf"/>
</dbReference>
<dbReference type="Proteomes" id="UP000547209">
    <property type="component" value="Unassembled WGS sequence"/>
</dbReference>
<accession>A0A7X0VGF2</accession>
<dbReference type="Gene3D" id="3.40.50.720">
    <property type="entry name" value="NAD(P)-binding Rossmann-like Domain"/>
    <property type="match status" value="1"/>
</dbReference>
<protein>
    <submittedName>
        <fullName evidence="8">Alcohol dehydrogenase catalytic domain-containing protein</fullName>
    </submittedName>
</protein>
<evidence type="ECO:0000256" key="5">
    <source>
        <dbReference type="ARBA" id="ARBA00023002"/>
    </source>
</evidence>
<organism evidence="8 9">
    <name type="scientific">Cohnella nanjingensis</name>
    <dbReference type="NCBI Taxonomy" id="1387779"/>
    <lineage>
        <taxon>Bacteria</taxon>
        <taxon>Bacillati</taxon>
        <taxon>Bacillota</taxon>
        <taxon>Bacilli</taxon>
        <taxon>Bacillales</taxon>
        <taxon>Paenibacillaceae</taxon>
        <taxon>Cohnella</taxon>
    </lineage>
</organism>
<reference evidence="8 9" key="1">
    <citation type="submission" date="2020-08" db="EMBL/GenBank/DDBJ databases">
        <title>Cohnella phylogeny.</title>
        <authorList>
            <person name="Dunlap C."/>
        </authorList>
    </citation>
    <scope>NUCLEOTIDE SEQUENCE [LARGE SCALE GENOMIC DNA]</scope>
    <source>
        <strain evidence="8 9">DSM 28246</strain>
    </source>
</reference>
<dbReference type="SUPFAM" id="SSF50129">
    <property type="entry name" value="GroES-like"/>
    <property type="match status" value="1"/>
</dbReference>
<evidence type="ECO:0000313" key="9">
    <source>
        <dbReference type="Proteomes" id="UP000547209"/>
    </source>
</evidence>
<sequence length="379" mass="40970">MIIKIQKRAEVEGLIPSSGSKTIIQSKAYRLIQPHQIVESAIAHEVEEGQVVVEPSLGSICHADLRYYSGNRRPEALARKLPMALIHEGIGKIVSSGVPELQTGQRVVVVPNIPGYLTDGIPPDQCCPACRSGHGENYCHRGRFLGSGVDGLAQSRLVVPAPCAIPVPDEVPDGIAVLTELCSVSYQALAAVADKLAASKVAVFGDGPVGFLAAAVLHHVYGVERERLLVFGAIPEKLAQFDFATVSLVQDYDFSSGPRFDIAVECTGGRFSESAINQAIAVLRPGGQLILMGVTEDRVPINTRDVLEKGIKMRGSSRSSRTDFVPVLQAMKDAGCQRTLGRLLPERRTVIDSAEDFDAAMREAEAHRSWAKVLLDFRW</sequence>
<dbReference type="SUPFAM" id="SSF51735">
    <property type="entry name" value="NAD(P)-binding Rossmann-fold domains"/>
    <property type="match status" value="1"/>
</dbReference>
<comment type="cofactor">
    <cofactor evidence="1">
        <name>Zn(2+)</name>
        <dbReference type="ChEBI" id="CHEBI:29105"/>
    </cofactor>
</comment>
<dbReference type="InterPro" id="IPR013149">
    <property type="entry name" value="ADH-like_C"/>
</dbReference>
<keyword evidence="3" id="KW-0479">Metal-binding</keyword>
<dbReference type="GO" id="GO:0046872">
    <property type="term" value="F:metal ion binding"/>
    <property type="evidence" value="ECO:0007669"/>
    <property type="project" value="UniProtKB-KW"/>
</dbReference>
<keyword evidence="9" id="KW-1185">Reference proteome</keyword>
<keyword evidence="5" id="KW-0560">Oxidoreductase</keyword>
<dbReference type="EMBL" id="JACJVP010000022">
    <property type="protein sequence ID" value="MBB6671589.1"/>
    <property type="molecule type" value="Genomic_DNA"/>
</dbReference>
<name>A0A7X0VGF2_9BACL</name>
<evidence type="ECO:0000256" key="1">
    <source>
        <dbReference type="ARBA" id="ARBA00001947"/>
    </source>
</evidence>
<evidence type="ECO:0000256" key="3">
    <source>
        <dbReference type="ARBA" id="ARBA00022723"/>
    </source>
</evidence>
<feature type="domain" description="Alcohol dehydrogenase-like C-terminal" evidence="6">
    <location>
        <begin position="257"/>
        <end position="332"/>
    </location>
</feature>
<dbReference type="GO" id="GO:0016491">
    <property type="term" value="F:oxidoreductase activity"/>
    <property type="evidence" value="ECO:0007669"/>
    <property type="project" value="UniProtKB-KW"/>
</dbReference>
<dbReference type="Gene3D" id="3.90.180.10">
    <property type="entry name" value="Medium-chain alcohol dehydrogenases, catalytic domain"/>
    <property type="match status" value="1"/>
</dbReference>
<evidence type="ECO:0000256" key="4">
    <source>
        <dbReference type="ARBA" id="ARBA00022833"/>
    </source>
</evidence>
<comment type="caution">
    <text evidence="8">The sequence shown here is derived from an EMBL/GenBank/DDBJ whole genome shotgun (WGS) entry which is preliminary data.</text>
</comment>
<keyword evidence="4" id="KW-0862">Zinc</keyword>